<feature type="region of interest" description="Disordered" evidence="1">
    <location>
        <begin position="216"/>
        <end position="304"/>
    </location>
</feature>
<dbReference type="VEuPathDB" id="PlasmoDB:AK88_05314"/>
<proteinExistence type="predicted"/>
<feature type="compositionally biased region" description="Basic and acidic residues" evidence="1">
    <location>
        <begin position="251"/>
        <end position="261"/>
    </location>
</feature>
<protein>
    <recommendedName>
        <fullName evidence="4">Schizont-infected cell agglutination extracellular alpha domain-containing protein</fullName>
    </recommendedName>
</protein>
<dbReference type="GeneID" id="24270628"/>
<dbReference type="EMBL" id="KQ001756">
    <property type="protein sequence ID" value="KJP85059.1"/>
    <property type="molecule type" value="Genomic_DNA"/>
</dbReference>
<evidence type="ECO:0000256" key="1">
    <source>
        <dbReference type="SAM" id="MobiDB-lite"/>
    </source>
</evidence>
<feature type="compositionally biased region" description="Acidic residues" evidence="1">
    <location>
        <begin position="241"/>
        <end position="250"/>
    </location>
</feature>
<feature type="compositionally biased region" description="Basic residues" evidence="1">
    <location>
        <begin position="216"/>
        <end position="225"/>
    </location>
</feature>
<keyword evidence="3" id="KW-1185">Reference proteome</keyword>
<dbReference type="Proteomes" id="UP000054561">
    <property type="component" value="Unassembled WGS sequence"/>
</dbReference>
<evidence type="ECO:0000313" key="3">
    <source>
        <dbReference type="Proteomes" id="UP000054561"/>
    </source>
</evidence>
<dbReference type="AlphaFoldDB" id="A0A0D9QDK1"/>
<gene>
    <name evidence="2" type="ORF">AK88_05314</name>
</gene>
<dbReference type="RefSeq" id="XP_012338339.1">
    <property type="nucleotide sequence ID" value="XM_012482916.1"/>
</dbReference>
<organism evidence="2 3">
    <name type="scientific">Plasmodium fragile</name>
    <dbReference type="NCBI Taxonomy" id="5857"/>
    <lineage>
        <taxon>Eukaryota</taxon>
        <taxon>Sar</taxon>
        <taxon>Alveolata</taxon>
        <taxon>Apicomplexa</taxon>
        <taxon>Aconoidasida</taxon>
        <taxon>Haemosporida</taxon>
        <taxon>Plasmodiidae</taxon>
        <taxon>Plasmodium</taxon>
        <taxon>Plasmodium (Plasmodium)</taxon>
    </lineage>
</organism>
<accession>A0A0D9QDK1</accession>
<evidence type="ECO:0008006" key="4">
    <source>
        <dbReference type="Google" id="ProtNLM"/>
    </source>
</evidence>
<sequence length="304" mass="34243">MDRIEPRLDMYATSCGDAGWGRRGAPHQGRAYTDHSVGDVMKCRLMVGALFFIPGWSNPMHHDKDQSENDTAMKAIMRCMVANVFAYILAAIKCRYEWPGVDRAWTIMQELAVGSGDPSNPISRGTCTQDTYKDIKIGTGNLQAAVKKWLQQSTKIRDSIKQIEKNPKCKMHWEMYKKNLEARREDADLSSIFKKATMQTLVKEQIKEVLTTISKKVHKKVQKARNRPEGSTHLGDSALDSSDEEEEEQNNAEKDMTETKGKHTTPKTTSTNSTAATDKPADGCRHKHNGHNAAQRFPFADVER</sequence>
<evidence type="ECO:0000313" key="2">
    <source>
        <dbReference type="EMBL" id="KJP85059.1"/>
    </source>
</evidence>
<reference evidence="2 3" key="1">
    <citation type="submission" date="2014-03" db="EMBL/GenBank/DDBJ databases">
        <title>The Genome Sequence of Plasmodium fragile nilgiri.</title>
        <authorList>
            <consortium name="The Broad Institute Genomics Platform"/>
            <consortium name="The Broad Institute Genome Sequencing Center for Infectious Disease"/>
            <person name="Neafsey D."/>
            <person name="Duraisingh M."/>
            <person name="Young S.K."/>
            <person name="Zeng Q."/>
            <person name="Gargeya S."/>
            <person name="Abouelleil A."/>
            <person name="Alvarado L."/>
            <person name="Chapman S.B."/>
            <person name="Gainer-Dewar J."/>
            <person name="Goldberg J."/>
            <person name="Griggs A."/>
            <person name="Gujja S."/>
            <person name="Hansen M."/>
            <person name="Howarth C."/>
            <person name="Imamovic A."/>
            <person name="Larimer J."/>
            <person name="Pearson M."/>
            <person name="Poon T.W."/>
            <person name="Priest M."/>
            <person name="Roberts A."/>
            <person name="Saif S."/>
            <person name="Shea T."/>
            <person name="Sykes S."/>
            <person name="Wortman J."/>
            <person name="Nusbaum C."/>
            <person name="Birren B."/>
        </authorList>
    </citation>
    <scope>NUCLEOTIDE SEQUENCE [LARGE SCALE GENOMIC DNA]</scope>
    <source>
        <strain evidence="3">nilgiri</strain>
    </source>
</reference>
<name>A0A0D9QDK1_PLAFR</name>
<feature type="compositionally biased region" description="Low complexity" evidence="1">
    <location>
        <begin position="266"/>
        <end position="278"/>
    </location>
</feature>